<dbReference type="Proteomes" id="UP000829476">
    <property type="component" value="Chromosome"/>
</dbReference>
<dbReference type="InterPro" id="IPR036249">
    <property type="entry name" value="Thioredoxin-like_sf"/>
</dbReference>
<dbReference type="PANTHER" id="PTHR42852:SF13">
    <property type="entry name" value="PROTEIN DIPZ"/>
    <property type="match status" value="1"/>
</dbReference>
<reference evidence="3 4" key="1">
    <citation type="journal article" date="2018" name="Int. J. Syst. Evol. Microbiol.">
        <title>Zhouia spongiae sp. nov., isolated from a marine sponge.</title>
        <authorList>
            <person name="Zhuang L."/>
            <person name="Lin B."/>
            <person name="Qin F."/>
            <person name="Luo L."/>
        </authorList>
    </citation>
    <scope>NUCLEOTIDE SEQUENCE [LARGE SCALE GENOMIC DNA]</scope>
    <source>
        <strain evidence="3 4">HN-Y44</strain>
    </source>
</reference>
<dbReference type="InterPro" id="IPR000866">
    <property type="entry name" value="AhpC/TSA"/>
</dbReference>
<evidence type="ECO:0000313" key="4">
    <source>
        <dbReference type="Proteomes" id="UP000829476"/>
    </source>
</evidence>
<keyword evidence="1" id="KW-0676">Redox-active center</keyword>
<evidence type="ECO:0000256" key="1">
    <source>
        <dbReference type="ARBA" id="ARBA00023284"/>
    </source>
</evidence>
<sequence>MLKSNFILYILVGVTGYTSFGQNNITIEKKSKIITFNAQETFTLNAHLENLEAEYLVYTEKDDSRPDGFRRDTLWVKDEKFTFKDTVSDYKLYYITIPEALRSYKVTLGGKVYRASVKAKMCRMWFIGYPGAEITYSGKVDDFMVNAYPSDQHGINDDLGKINKQIFPLINKTDSIIVTLSTNKNLSAGEVQKMNKERSELDDKVKEMKVSFIKTHPKSIAASYIFSDAYYRNSFTYEQAKELFDRFDAAILTGTPFYEEVKSRLEAVEKTGIGMQAPEFITKNTDDGSEFRLSDLKGNYVLIDYWGTWCGPCMGEMPKIKEYYNKYSDKNFMVLGINSGDTSDRWKEVIKEREYNWRHIQTTRDHNLLIPFNVNSFPTKILLDPAGKIIYSSKNSEKADMYKMLDSIFSKS</sequence>
<gene>
    <name evidence="3" type="ORF">MQE36_15945</name>
</gene>
<dbReference type="InterPro" id="IPR017937">
    <property type="entry name" value="Thioredoxin_CS"/>
</dbReference>
<keyword evidence="4" id="KW-1185">Reference proteome</keyword>
<name>A0ABY3YLS9_9FLAO</name>
<dbReference type="Pfam" id="PF00578">
    <property type="entry name" value="AhpC-TSA"/>
    <property type="match status" value="1"/>
</dbReference>
<dbReference type="PROSITE" id="PS51352">
    <property type="entry name" value="THIOREDOXIN_2"/>
    <property type="match status" value="1"/>
</dbReference>
<dbReference type="RefSeq" id="WP_242936965.1">
    <property type="nucleotide sequence ID" value="NZ_CP094326.1"/>
</dbReference>
<protein>
    <submittedName>
        <fullName evidence="3">AhpC/TSA family protein</fullName>
    </submittedName>
</protein>
<dbReference type="CDD" id="cd02966">
    <property type="entry name" value="TlpA_like_family"/>
    <property type="match status" value="1"/>
</dbReference>
<dbReference type="Gene3D" id="3.40.30.10">
    <property type="entry name" value="Glutaredoxin"/>
    <property type="match status" value="1"/>
</dbReference>
<evidence type="ECO:0000259" key="2">
    <source>
        <dbReference type="PROSITE" id="PS51352"/>
    </source>
</evidence>
<feature type="domain" description="Thioredoxin" evidence="2">
    <location>
        <begin position="271"/>
        <end position="410"/>
    </location>
</feature>
<dbReference type="SUPFAM" id="SSF52833">
    <property type="entry name" value="Thioredoxin-like"/>
    <property type="match status" value="1"/>
</dbReference>
<dbReference type="InterPro" id="IPR050553">
    <property type="entry name" value="Thioredoxin_ResA/DsbE_sf"/>
</dbReference>
<dbReference type="PROSITE" id="PS00194">
    <property type="entry name" value="THIOREDOXIN_1"/>
    <property type="match status" value="1"/>
</dbReference>
<proteinExistence type="predicted"/>
<dbReference type="InterPro" id="IPR013766">
    <property type="entry name" value="Thioredoxin_domain"/>
</dbReference>
<dbReference type="EMBL" id="CP094326">
    <property type="protein sequence ID" value="UNY98559.1"/>
    <property type="molecule type" value="Genomic_DNA"/>
</dbReference>
<accession>A0ABY3YLS9</accession>
<dbReference type="PANTHER" id="PTHR42852">
    <property type="entry name" value="THIOL:DISULFIDE INTERCHANGE PROTEIN DSBE"/>
    <property type="match status" value="1"/>
</dbReference>
<organism evidence="3 4">
    <name type="scientific">Zhouia spongiae</name>
    <dbReference type="NCBI Taxonomy" id="2202721"/>
    <lineage>
        <taxon>Bacteria</taxon>
        <taxon>Pseudomonadati</taxon>
        <taxon>Bacteroidota</taxon>
        <taxon>Flavobacteriia</taxon>
        <taxon>Flavobacteriales</taxon>
        <taxon>Flavobacteriaceae</taxon>
        <taxon>Zhouia</taxon>
    </lineage>
</organism>
<evidence type="ECO:0000313" key="3">
    <source>
        <dbReference type="EMBL" id="UNY98559.1"/>
    </source>
</evidence>